<feature type="compositionally biased region" description="Pro residues" evidence="4">
    <location>
        <begin position="917"/>
        <end position="926"/>
    </location>
</feature>
<keyword evidence="3" id="KW-0677">Repeat</keyword>
<sequence length="926" mass="100618">MAMKLMVKVSLLLLMQLLVPRADAGSWQSCRQVPVAKCGVGDSGSDGRVYRYDIGVYRYKWTKDPFEAYSYKGPFNTVGLGQAFQSCQVCSNETRPIQGGSPPQSITDIMIVENNVGKLGPDKAEILFQIPCGSKCRLWFVDCNLTAIEVGAFAKLPQVSTLVIWRSNVETLKNGTFAGMESLEYLLLLENNLTHLEDGCLDGLPRLSYIILVDNQILTMSPDAFRGVQPRCVDVSANLITNVAPGTLQMIKSVVYVRAVENKLQSIGVGMLHGLERLEVLNLKGNRISHIAAGAFHSNTELDGLNLAENRLTFLSGGWFKSSFPAKLIARKNGIAAIVLEGRALPFTWGIHLSNRPRCTCANDWLYDYEGDYPKFKQRFMRLLDFPPGTRSCPASALMRDLPAPASPSHTLPCPPPMVEILKAEHNPGYKYSMVGRVYWEQLPQVSWTFPNDSKHTHDITYDTNTTTHATLPTGNQTVRVVTDLKAEGWVKCKGPADNLLGASGNHSLCSNYMGRSSFTLWLETTGPLAFGNTTCAASSETGSDTVVFMTSEGTHSGITTLQATEPSFIYTTPFSTTTSTPPVHTGISTTPLTISKSDNAYEGGICTWNIVLSSIIWLPAVAVGPGVLFCVRCIKRRFGRKAPDNRSNSPRNGNGLCSKGPVGTLDEQVISPYAEGGFEDHDSLDESESVISPYAEGGFQDHPDLHRAGSSQSEAVPYGQAKLCAAYPGRPRAQTHPVPSRPYSAERPRQTPSREGAVVPGYGQNGSDKSGKTCYQHPIILPKPGATQSSAYQQNDSAAKRTRKARCYNSPATNPDRTLSNTYGQHDTIATVCNSVASPMAGSYDPAVPRRSETDTPSAVYDENHRSQPATSRGNSYVCPSPATGAGRSPAAVYCQNERREAINNTTEHPETNSYEPPPTAGVSQ</sequence>
<evidence type="ECO:0000313" key="6">
    <source>
        <dbReference type="Proteomes" id="UP000515135"/>
    </source>
</evidence>
<keyword evidence="6" id="KW-1185">Reference proteome</keyword>
<feature type="region of interest" description="Disordered" evidence="4">
    <location>
        <begin position="730"/>
        <end position="771"/>
    </location>
</feature>
<keyword evidence="1" id="KW-0433">Leucine-rich repeat</keyword>
<dbReference type="OrthoDB" id="10086717at2759"/>
<proteinExistence type="predicted"/>
<evidence type="ECO:0000256" key="3">
    <source>
        <dbReference type="ARBA" id="ARBA00022737"/>
    </source>
</evidence>
<dbReference type="Proteomes" id="UP000515135">
    <property type="component" value="Unplaced"/>
</dbReference>
<feature type="compositionally biased region" description="Polar residues" evidence="4">
    <location>
        <begin position="811"/>
        <end position="822"/>
    </location>
</feature>
<dbReference type="Pfam" id="PF13855">
    <property type="entry name" value="LRR_8"/>
    <property type="match status" value="2"/>
</dbReference>
<dbReference type="AlphaFoldDB" id="A0A6P4YS33"/>
<dbReference type="InterPro" id="IPR050328">
    <property type="entry name" value="Dev_Immune_Receptor"/>
</dbReference>
<organism evidence="6 7">
    <name type="scientific">Branchiostoma belcheri</name>
    <name type="common">Amphioxus</name>
    <dbReference type="NCBI Taxonomy" id="7741"/>
    <lineage>
        <taxon>Eukaryota</taxon>
        <taxon>Metazoa</taxon>
        <taxon>Chordata</taxon>
        <taxon>Cephalochordata</taxon>
        <taxon>Leptocardii</taxon>
        <taxon>Amphioxiformes</taxon>
        <taxon>Branchiostomatidae</taxon>
        <taxon>Branchiostoma</taxon>
    </lineage>
</organism>
<dbReference type="PANTHER" id="PTHR24373:SF275">
    <property type="entry name" value="TIR DOMAIN-CONTAINING PROTEIN"/>
    <property type="match status" value="1"/>
</dbReference>
<dbReference type="KEGG" id="bbel:109472023"/>
<protein>
    <submittedName>
        <fullName evidence="7">Uncharacterized protein LOC109472023</fullName>
    </submittedName>
</protein>
<evidence type="ECO:0000256" key="2">
    <source>
        <dbReference type="ARBA" id="ARBA00022729"/>
    </source>
</evidence>
<feature type="region of interest" description="Disordered" evidence="4">
    <location>
        <begin position="642"/>
        <end position="663"/>
    </location>
</feature>
<name>A0A6P4YS33_BRABE</name>
<feature type="chain" id="PRO_5028234649" evidence="5">
    <location>
        <begin position="25"/>
        <end position="926"/>
    </location>
</feature>
<reference evidence="7" key="1">
    <citation type="submission" date="2025-08" db="UniProtKB">
        <authorList>
            <consortium name="RefSeq"/>
        </authorList>
    </citation>
    <scope>IDENTIFICATION</scope>
    <source>
        <tissue evidence="7">Gonad</tissue>
    </source>
</reference>
<dbReference type="InterPro" id="IPR003591">
    <property type="entry name" value="Leu-rich_rpt_typical-subtyp"/>
</dbReference>
<feature type="region of interest" description="Disordered" evidence="4">
    <location>
        <begin position="844"/>
        <end position="926"/>
    </location>
</feature>
<evidence type="ECO:0000256" key="5">
    <source>
        <dbReference type="SAM" id="SignalP"/>
    </source>
</evidence>
<dbReference type="InterPro" id="IPR032675">
    <property type="entry name" value="LRR_dom_sf"/>
</dbReference>
<dbReference type="PANTHER" id="PTHR24373">
    <property type="entry name" value="SLIT RELATED LEUCINE-RICH REPEAT NEURONAL PROTEIN"/>
    <property type="match status" value="1"/>
</dbReference>
<dbReference type="SUPFAM" id="SSF52058">
    <property type="entry name" value="L domain-like"/>
    <property type="match status" value="1"/>
</dbReference>
<feature type="region of interest" description="Disordered" evidence="4">
    <location>
        <begin position="796"/>
        <end position="822"/>
    </location>
</feature>
<dbReference type="InterPro" id="IPR001611">
    <property type="entry name" value="Leu-rich_rpt"/>
</dbReference>
<dbReference type="RefSeq" id="XP_019627153.1">
    <property type="nucleotide sequence ID" value="XM_019771594.1"/>
</dbReference>
<feature type="signal peptide" evidence="5">
    <location>
        <begin position="1"/>
        <end position="24"/>
    </location>
</feature>
<evidence type="ECO:0000256" key="1">
    <source>
        <dbReference type="ARBA" id="ARBA00022614"/>
    </source>
</evidence>
<evidence type="ECO:0000313" key="7">
    <source>
        <dbReference type="RefSeq" id="XP_019627153.1"/>
    </source>
</evidence>
<dbReference type="SMART" id="SM00369">
    <property type="entry name" value="LRR_TYP"/>
    <property type="match status" value="5"/>
</dbReference>
<dbReference type="GeneID" id="109472023"/>
<gene>
    <name evidence="7" type="primary">LOC109472023</name>
</gene>
<feature type="region of interest" description="Disordered" evidence="4">
    <location>
        <begin position="695"/>
        <end position="714"/>
    </location>
</feature>
<evidence type="ECO:0000256" key="4">
    <source>
        <dbReference type="SAM" id="MobiDB-lite"/>
    </source>
</evidence>
<dbReference type="PROSITE" id="PS51450">
    <property type="entry name" value="LRR"/>
    <property type="match status" value="1"/>
</dbReference>
<keyword evidence="2 5" id="KW-0732">Signal</keyword>
<feature type="compositionally biased region" description="Polar residues" evidence="4">
    <location>
        <begin position="904"/>
        <end position="916"/>
    </location>
</feature>
<dbReference type="Gene3D" id="3.80.10.10">
    <property type="entry name" value="Ribonuclease Inhibitor"/>
    <property type="match status" value="2"/>
</dbReference>
<accession>A0A6P4YS33</accession>